<evidence type="ECO:0000313" key="2">
    <source>
        <dbReference type="Proteomes" id="UP000638462"/>
    </source>
</evidence>
<comment type="caution">
    <text evidence="1">The sequence shown here is derived from an EMBL/GenBank/DDBJ whole genome shotgun (WGS) entry which is preliminary data.</text>
</comment>
<reference evidence="2" key="1">
    <citation type="journal article" date="2019" name="Int. J. Syst. Evol. Microbiol.">
        <title>The Global Catalogue of Microorganisms (GCM) 10K type strain sequencing project: providing services to taxonomists for standard genome sequencing and annotation.</title>
        <authorList>
            <consortium name="The Broad Institute Genomics Platform"/>
            <consortium name="The Broad Institute Genome Sequencing Center for Infectious Disease"/>
            <person name="Wu L."/>
            <person name="Ma J."/>
        </authorList>
    </citation>
    <scope>NUCLEOTIDE SEQUENCE [LARGE SCALE GENOMIC DNA]</scope>
    <source>
        <strain evidence="2">CGMCC 1.15394</strain>
    </source>
</reference>
<dbReference type="Proteomes" id="UP000638462">
    <property type="component" value="Unassembled WGS sequence"/>
</dbReference>
<protein>
    <submittedName>
        <fullName evidence="1">Uncharacterized protein</fullName>
    </submittedName>
</protein>
<organism evidence="1 2">
    <name type="scientific">Pseudoalteromonas gelatinilytica</name>
    <dbReference type="NCBI Taxonomy" id="1703256"/>
    <lineage>
        <taxon>Bacteria</taxon>
        <taxon>Pseudomonadati</taxon>
        <taxon>Pseudomonadota</taxon>
        <taxon>Gammaproteobacteria</taxon>
        <taxon>Alteromonadales</taxon>
        <taxon>Pseudoalteromonadaceae</taxon>
        <taxon>Pseudoalteromonas</taxon>
    </lineage>
</organism>
<dbReference type="EMBL" id="BMIT01000011">
    <property type="protein sequence ID" value="GGF01707.1"/>
    <property type="molecule type" value="Genomic_DNA"/>
</dbReference>
<dbReference type="RefSeq" id="WP_229677631.1">
    <property type="nucleotide sequence ID" value="NZ_BMIT01000011.1"/>
</dbReference>
<gene>
    <name evidence="1" type="ORF">GCM10008027_28250</name>
</gene>
<evidence type="ECO:0000313" key="1">
    <source>
        <dbReference type="EMBL" id="GGF01707.1"/>
    </source>
</evidence>
<proteinExistence type="predicted"/>
<accession>A0ABQ1TU66</accession>
<keyword evidence="2" id="KW-1185">Reference proteome</keyword>
<name>A0ABQ1TU66_9GAMM</name>
<sequence>MKYVLGILIMIWSIFSSAKDYPEVVVGEEEGFVDLTFTISNSKKLESGSYEVVVKGNLKGNIVGFAIELLPSWKQQAVEGIDDPFYWGEAFFKNRGAESVAFIRSLTSLYGATVSGVSVSNEVYAQVVGLANSLSSHPAK</sequence>